<dbReference type="SUPFAM" id="SSF56112">
    <property type="entry name" value="Protein kinase-like (PK-like)"/>
    <property type="match status" value="1"/>
</dbReference>
<gene>
    <name evidence="14" type="primary">LOC107272824</name>
</gene>
<keyword evidence="6 14" id="KW-0418">Kinase</keyword>
<dbReference type="InterPro" id="IPR011009">
    <property type="entry name" value="Kinase-like_dom_sf"/>
</dbReference>
<dbReference type="GO" id="GO:0004674">
    <property type="term" value="F:protein serine/threonine kinase activity"/>
    <property type="evidence" value="ECO:0007669"/>
    <property type="project" value="UniProtKB-KW"/>
</dbReference>
<dbReference type="GeneID" id="107272824"/>
<feature type="binding site" evidence="10">
    <location>
        <position position="37"/>
    </location>
    <ligand>
        <name>ATP</name>
        <dbReference type="ChEBI" id="CHEBI:30616"/>
    </ligand>
</feature>
<organism evidence="13 14">
    <name type="scientific">Cephus cinctus</name>
    <name type="common">Wheat stem sawfly</name>
    <dbReference type="NCBI Taxonomy" id="211228"/>
    <lineage>
        <taxon>Eukaryota</taxon>
        <taxon>Metazoa</taxon>
        <taxon>Ecdysozoa</taxon>
        <taxon>Arthropoda</taxon>
        <taxon>Hexapoda</taxon>
        <taxon>Insecta</taxon>
        <taxon>Pterygota</taxon>
        <taxon>Neoptera</taxon>
        <taxon>Endopterygota</taxon>
        <taxon>Hymenoptera</taxon>
        <taxon>Cephoidea</taxon>
        <taxon>Cephidae</taxon>
        <taxon>Cephus</taxon>
    </lineage>
</organism>
<keyword evidence="5 10" id="KW-0547">Nucleotide-binding</keyword>
<evidence type="ECO:0000256" key="9">
    <source>
        <dbReference type="ARBA" id="ARBA00048679"/>
    </source>
</evidence>
<evidence type="ECO:0000256" key="7">
    <source>
        <dbReference type="ARBA" id="ARBA00022840"/>
    </source>
</evidence>
<dbReference type="InterPro" id="IPR017441">
    <property type="entry name" value="Protein_kinase_ATP_BS"/>
</dbReference>
<dbReference type="InterPro" id="IPR000719">
    <property type="entry name" value="Prot_kinase_dom"/>
</dbReference>
<dbReference type="SMART" id="SM00220">
    <property type="entry name" value="S_TKc"/>
    <property type="match status" value="1"/>
</dbReference>
<comment type="similarity">
    <text evidence="1">Belongs to the protein kinase superfamily. NEK Ser/Thr protein kinase family. NIMA subfamily.</text>
</comment>
<keyword evidence="3 11" id="KW-0723">Serine/threonine-protein kinase</keyword>
<evidence type="ECO:0000256" key="10">
    <source>
        <dbReference type="PROSITE-ProRule" id="PRU10141"/>
    </source>
</evidence>
<sequence length="299" mass="34525">MSLCARDFRFEIILGKGTFGAVYLVRKRSNGKPFVIKEQHLTASGTLTSQMILGEVECLKRMRHPNIVNYHGAWRENNRSYILMEYATRGTLKDLLNKRKQPLKEQDALYLFSQITLGVHHIHSKQILHRDLKPENIMLTGRYGDIIKIGDFGVSRNVHEEPLTHRIGTFHYMAPEMLKREPYNLKCDIWSMGVVLYQMIANHLPFPATTVKDIIKITCTEKPRPIVARTSASTVTLISKMLKKEAYYRPRTSQLLMCPYLVPSIARVYLNLGRQVEMISKHETNFSLDVFTGFLKSLR</sequence>
<dbReference type="EC" id="2.7.11.1" evidence="2"/>
<dbReference type="Pfam" id="PF00069">
    <property type="entry name" value="Pkinase"/>
    <property type="match status" value="1"/>
</dbReference>
<dbReference type="PANTHER" id="PTHR44899:SF3">
    <property type="entry name" value="SERINE_THREONINE-PROTEIN KINASE NEK1"/>
    <property type="match status" value="1"/>
</dbReference>
<evidence type="ECO:0000256" key="6">
    <source>
        <dbReference type="ARBA" id="ARBA00022777"/>
    </source>
</evidence>
<keyword evidence="7 10" id="KW-0067">ATP-binding</keyword>
<dbReference type="Proteomes" id="UP000694920">
    <property type="component" value="Unplaced"/>
</dbReference>
<dbReference type="PROSITE" id="PS00107">
    <property type="entry name" value="PROTEIN_KINASE_ATP"/>
    <property type="match status" value="1"/>
</dbReference>
<dbReference type="GO" id="GO:0005524">
    <property type="term" value="F:ATP binding"/>
    <property type="evidence" value="ECO:0007669"/>
    <property type="project" value="UniProtKB-UniRule"/>
</dbReference>
<evidence type="ECO:0000313" key="13">
    <source>
        <dbReference type="Proteomes" id="UP000694920"/>
    </source>
</evidence>
<dbReference type="Gene3D" id="1.10.510.10">
    <property type="entry name" value="Transferase(Phosphotransferase) domain 1"/>
    <property type="match status" value="1"/>
</dbReference>
<dbReference type="InterPro" id="IPR051131">
    <property type="entry name" value="NEK_Ser/Thr_kinase_NIMA"/>
</dbReference>
<proteinExistence type="inferred from homology"/>
<evidence type="ECO:0000256" key="5">
    <source>
        <dbReference type="ARBA" id="ARBA00022741"/>
    </source>
</evidence>
<evidence type="ECO:0000256" key="2">
    <source>
        <dbReference type="ARBA" id="ARBA00012513"/>
    </source>
</evidence>
<evidence type="ECO:0000256" key="4">
    <source>
        <dbReference type="ARBA" id="ARBA00022679"/>
    </source>
</evidence>
<name>A0AAJ7FSB5_CEPCN</name>
<keyword evidence="4" id="KW-0808">Transferase</keyword>
<accession>A0AAJ7FSB5</accession>
<dbReference type="PROSITE" id="PS50011">
    <property type="entry name" value="PROTEIN_KINASE_DOM"/>
    <property type="match status" value="1"/>
</dbReference>
<comment type="catalytic activity">
    <reaction evidence="9">
        <text>L-seryl-[protein] + ATP = O-phospho-L-seryl-[protein] + ADP + H(+)</text>
        <dbReference type="Rhea" id="RHEA:17989"/>
        <dbReference type="Rhea" id="RHEA-COMP:9863"/>
        <dbReference type="Rhea" id="RHEA-COMP:11604"/>
        <dbReference type="ChEBI" id="CHEBI:15378"/>
        <dbReference type="ChEBI" id="CHEBI:29999"/>
        <dbReference type="ChEBI" id="CHEBI:30616"/>
        <dbReference type="ChEBI" id="CHEBI:83421"/>
        <dbReference type="ChEBI" id="CHEBI:456216"/>
        <dbReference type="EC" id="2.7.11.1"/>
    </reaction>
</comment>
<evidence type="ECO:0000256" key="11">
    <source>
        <dbReference type="RuleBase" id="RU000304"/>
    </source>
</evidence>
<evidence type="ECO:0000256" key="3">
    <source>
        <dbReference type="ARBA" id="ARBA00022527"/>
    </source>
</evidence>
<protein>
    <recommendedName>
        <fullName evidence="2">non-specific serine/threonine protein kinase</fullName>
        <ecNumber evidence="2">2.7.11.1</ecNumber>
    </recommendedName>
</protein>
<reference evidence="14" key="1">
    <citation type="submission" date="2025-08" db="UniProtKB">
        <authorList>
            <consortium name="RefSeq"/>
        </authorList>
    </citation>
    <scope>IDENTIFICATION</scope>
</reference>
<dbReference type="RefSeq" id="XP_015605836.1">
    <property type="nucleotide sequence ID" value="XM_015750350.2"/>
</dbReference>
<keyword evidence="13" id="KW-1185">Reference proteome</keyword>
<evidence type="ECO:0000259" key="12">
    <source>
        <dbReference type="PROSITE" id="PS50011"/>
    </source>
</evidence>
<dbReference type="PANTHER" id="PTHR44899">
    <property type="entry name" value="CAMK FAMILY PROTEIN KINASE"/>
    <property type="match status" value="1"/>
</dbReference>
<dbReference type="PIRSF" id="PIRSF000654">
    <property type="entry name" value="Integrin-linked_kinase"/>
    <property type="match status" value="1"/>
</dbReference>
<evidence type="ECO:0000313" key="14">
    <source>
        <dbReference type="RefSeq" id="XP_015605836.1"/>
    </source>
</evidence>
<comment type="catalytic activity">
    <reaction evidence="8">
        <text>L-threonyl-[protein] + ATP = O-phospho-L-threonyl-[protein] + ADP + H(+)</text>
        <dbReference type="Rhea" id="RHEA:46608"/>
        <dbReference type="Rhea" id="RHEA-COMP:11060"/>
        <dbReference type="Rhea" id="RHEA-COMP:11605"/>
        <dbReference type="ChEBI" id="CHEBI:15378"/>
        <dbReference type="ChEBI" id="CHEBI:30013"/>
        <dbReference type="ChEBI" id="CHEBI:30616"/>
        <dbReference type="ChEBI" id="CHEBI:61977"/>
        <dbReference type="ChEBI" id="CHEBI:456216"/>
        <dbReference type="EC" id="2.7.11.1"/>
    </reaction>
</comment>
<dbReference type="AlphaFoldDB" id="A0AAJ7FSB5"/>
<dbReference type="PROSITE" id="PS00108">
    <property type="entry name" value="PROTEIN_KINASE_ST"/>
    <property type="match status" value="1"/>
</dbReference>
<evidence type="ECO:0000256" key="1">
    <source>
        <dbReference type="ARBA" id="ARBA00010886"/>
    </source>
</evidence>
<evidence type="ECO:0000256" key="8">
    <source>
        <dbReference type="ARBA" id="ARBA00047899"/>
    </source>
</evidence>
<dbReference type="KEGG" id="ccin:107272824"/>
<feature type="domain" description="Protein kinase" evidence="12">
    <location>
        <begin position="8"/>
        <end position="261"/>
    </location>
</feature>
<dbReference type="InterPro" id="IPR008271">
    <property type="entry name" value="Ser/Thr_kinase_AS"/>
</dbReference>